<dbReference type="eggNOG" id="KOG3386">
    <property type="taxonomic scope" value="Eukaryota"/>
</dbReference>
<accession>A7SPJ2</accession>
<dbReference type="PANTHER" id="PTHR12483:SF115">
    <property type="entry name" value="COPPER TRANSPORT PROTEIN"/>
    <property type="match status" value="1"/>
</dbReference>
<dbReference type="GO" id="GO:0016020">
    <property type="term" value="C:membrane"/>
    <property type="evidence" value="ECO:0007669"/>
    <property type="project" value="UniProtKB-SubCell"/>
</dbReference>
<dbReference type="InParanoid" id="A7SPJ2"/>
<dbReference type="KEGG" id="nve:5505708"/>
<feature type="transmembrane region" description="Helical" evidence="4">
    <location>
        <begin position="107"/>
        <end position="124"/>
    </location>
</feature>
<dbReference type="GO" id="GO:0005375">
    <property type="term" value="F:copper ion transmembrane transporter activity"/>
    <property type="evidence" value="ECO:0007669"/>
    <property type="project" value="UniProtKB-UniRule"/>
</dbReference>
<evidence type="ECO:0000313" key="6">
    <source>
        <dbReference type="Proteomes" id="UP000001593"/>
    </source>
</evidence>
<keyword evidence="4" id="KW-0406">Ion transport</keyword>
<evidence type="ECO:0000256" key="3">
    <source>
        <dbReference type="ARBA" id="ARBA00023136"/>
    </source>
</evidence>
<comment type="subcellular location">
    <subcellularLocation>
        <location evidence="4">Membrane</location>
        <topology evidence="4">Multi-pass membrane protein</topology>
    </subcellularLocation>
</comment>
<dbReference type="HOGENOM" id="CLU_079690_2_3_1"/>
<feature type="transmembrane region" description="Helical" evidence="4">
    <location>
        <begin position="82"/>
        <end position="101"/>
    </location>
</feature>
<keyword evidence="4" id="KW-0187">Copper transport</keyword>
<evidence type="ECO:0000256" key="4">
    <source>
        <dbReference type="RuleBase" id="RU367022"/>
    </source>
</evidence>
<dbReference type="Pfam" id="PF04145">
    <property type="entry name" value="Ctr"/>
    <property type="match status" value="1"/>
</dbReference>
<comment type="similarity">
    <text evidence="4">Belongs to the copper transporter (Ctr) (TC 1.A.56) family. SLC31A subfamily.</text>
</comment>
<dbReference type="AlphaFoldDB" id="A7SPJ2"/>
<evidence type="ECO:0000313" key="5">
    <source>
        <dbReference type="EMBL" id="EDO34377.1"/>
    </source>
</evidence>
<organism evidence="5 6">
    <name type="scientific">Nematostella vectensis</name>
    <name type="common">Starlet sea anemone</name>
    <dbReference type="NCBI Taxonomy" id="45351"/>
    <lineage>
        <taxon>Eukaryota</taxon>
        <taxon>Metazoa</taxon>
        <taxon>Cnidaria</taxon>
        <taxon>Anthozoa</taxon>
        <taxon>Hexacorallia</taxon>
        <taxon>Actiniaria</taxon>
        <taxon>Edwardsiidae</taxon>
        <taxon>Nematostella</taxon>
    </lineage>
</organism>
<feature type="transmembrane region" description="Helical" evidence="4">
    <location>
        <begin position="20"/>
        <end position="41"/>
    </location>
</feature>
<keyword evidence="4" id="KW-0813">Transport</keyword>
<keyword evidence="6" id="KW-1185">Reference proteome</keyword>
<sequence>MHFSAGDKVTILFEGWKTNSVTSMALSVLVVFFLSILYEFLKAFRIYKPRNQNNPEATLLLARNRNEIGLERRPPKSLGQHLEDTFFFLLNFIFAYFLMLVAMTCNAWLFSSIILGCGLGYFFAQPLCKHYLTDNPEPRMRTYGLTDGPGPGPVI</sequence>
<dbReference type="PhylomeDB" id="A7SPJ2"/>
<keyword evidence="2 4" id="KW-1133">Transmembrane helix</keyword>
<evidence type="ECO:0000256" key="1">
    <source>
        <dbReference type="ARBA" id="ARBA00022692"/>
    </source>
</evidence>
<keyword evidence="4" id="KW-0186">Copper</keyword>
<dbReference type="PANTHER" id="PTHR12483">
    <property type="entry name" value="SOLUTE CARRIER FAMILY 31 COPPER TRANSPORTERS"/>
    <property type="match status" value="1"/>
</dbReference>
<dbReference type="InterPro" id="IPR007274">
    <property type="entry name" value="Cop_transporter"/>
</dbReference>
<keyword evidence="1 4" id="KW-0812">Transmembrane</keyword>
<gene>
    <name evidence="5" type="ORF">NEMVEDRAFT_v1g215436</name>
</gene>
<dbReference type="EMBL" id="DS469734">
    <property type="protein sequence ID" value="EDO34377.1"/>
    <property type="molecule type" value="Genomic_DNA"/>
</dbReference>
<dbReference type="OMA" id="YYLAYPH"/>
<protein>
    <recommendedName>
        <fullName evidence="4">Copper transport protein</fullName>
    </recommendedName>
</protein>
<proteinExistence type="inferred from homology"/>
<dbReference type="Proteomes" id="UP000001593">
    <property type="component" value="Unassembled WGS sequence"/>
</dbReference>
<dbReference type="STRING" id="45351.A7SPJ2"/>
<keyword evidence="3 4" id="KW-0472">Membrane</keyword>
<evidence type="ECO:0000256" key="2">
    <source>
        <dbReference type="ARBA" id="ARBA00022989"/>
    </source>
</evidence>
<reference evidence="5 6" key="1">
    <citation type="journal article" date="2007" name="Science">
        <title>Sea anemone genome reveals ancestral eumetazoan gene repertoire and genomic organization.</title>
        <authorList>
            <person name="Putnam N.H."/>
            <person name="Srivastava M."/>
            <person name="Hellsten U."/>
            <person name="Dirks B."/>
            <person name="Chapman J."/>
            <person name="Salamov A."/>
            <person name="Terry A."/>
            <person name="Shapiro H."/>
            <person name="Lindquist E."/>
            <person name="Kapitonov V.V."/>
            <person name="Jurka J."/>
            <person name="Genikhovich G."/>
            <person name="Grigoriev I.V."/>
            <person name="Lucas S.M."/>
            <person name="Steele R.E."/>
            <person name="Finnerty J.R."/>
            <person name="Technau U."/>
            <person name="Martindale M.Q."/>
            <person name="Rokhsar D.S."/>
        </authorList>
    </citation>
    <scope>NUCLEOTIDE SEQUENCE [LARGE SCALE GENOMIC DNA]</scope>
    <source>
        <strain evidence="6">CH2 X CH6</strain>
    </source>
</reference>
<name>A7SPJ2_NEMVE</name>